<dbReference type="Proteomes" id="UP000663088">
    <property type="component" value="Chromosome"/>
</dbReference>
<evidence type="ECO:0000313" key="2">
    <source>
        <dbReference type="EMBL" id="QSR87732.1"/>
    </source>
</evidence>
<dbReference type="Pfam" id="PF08241">
    <property type="entry name" value="Methyltransf_11"/>
    <property type="match status" value="1"/>
</dbReference>
<evidence type="ECO:0000259" key="1">
    <source>
        <dbReference type="Pfam" id="PF08241"/>
    </source>
</evidence>
<evidence type="ECO:0000313" key="3">
    <source>
        <dbReference type="Proteomes" id="UP000663088"/>
    </source>
</evidence>
<dbReference type="Gene3D" id="3.40.50.150">
    <property type="entry name" value="Vaccinia Virus protein VP39"/>
    <property type="match status" value="1"/>
</dbReference>
<dbReference type="PANTHER" id="PTHR43861">
    <property type="entry name" value="TRANS-ACONITATE 2-METHYLTRANSFERASE-RELATED"/>
    <property type="match status" value="1"/>
</dbReference>
<accession>A0ABX7PXV2</accession>
<dbReference type="GO" id="GO:0008168">
    <property type="term" value="F:methyltransferase activity"/>
    <property type="evidence" value="ECO:0007669"/>
    <property type="project" value="UniProtKB-KW"/>
</dbReference>
<feature type="domain" description="Methyltransferase type 11" evidence="1">
    <location>
        <begin position="10"/>
        <end position="104"/>
    </location>
</feature>
<sequence>MNIKPKDKVLDIGCGSGELAAYVAQFCSPQGFVLGIDPSPYRIELAQKKRAKNCYFRVASSDQLYFLPSNSFDVVYLNYVLHWIENKRQVFEEIFRLLKPGGRLGISMGDKQQNSKVYSILMKSIHETLGKIPSERLVTPYYISREQLEKTAIQSGFSIDHLYVEENIHYLSSPSKVIEFFEASDFGNFLAGIPQKTKRKIIRKMRENLARLATPRGIEMKYRTIVFIGHKP</sequence>
<dbReference type="InterPro" id="IPR029063">
    <property type="entry name" value="SAM-dependent_MTases_sf"/>
</dbReference>
<proteinExistence type="predicted"/>
<gene>
    <name evidence="2" type="ORF">EM20IM_02880</name>
</gene>
<organism evidence="2 3">
    <name type="scientific">Candidatus Methylacidiphilum infernorum</name>
    <dbReference type="NCBI Taxonomy" id="511746"/>
    <lineage>
        <taxon>Bacteria</taxon>
        <taxon>Pseudomonadati</taxon>
        <taxon>Verrucomicrobiota</taxon>
        <taxon>Methylacidiphilae</taxon>
        <taxon>Methylacidiphilales</taxon>
        <taxon>Methylacidiphilaceae</taxon>
        <taxon>Methylacidiphilum (ex Ratnadevi et al. 2023)</taxon>
    </lineage>
</organism>
<dbReference type="SUPFAM" id="SSF53335">
    <property type="entry name" value="S-adenosyl-L-methionine-dependent methyltransferases"/>
    <property type="match status" value="1"/>
</dbReference>
<keyword evidence="3" id="KW-1185">Reference proteome</keyword>
<dbReference type="EMBL" id="CP065956">
    <property type="protein sequence ID" value="QSR87732.1"/>
    <property type="molecule type" value="Genomic_DNA"/>
</dbReference>
<keyword evidence="2" id="KW-0808">Transferase</keyword>
<name>A0ABX7PXV2_9BACT</name>
<dbReference type="InterPro" id="IPR013216">
    <property type="entry name" value="Methyltransf_11"/>
</dbReference>
<keyword evidence="2" id="KW-0489">Methyltransferase</keyword>
<dbReference type="PANTHER" id="PTHR43861:SF1">
    <property type="entry name" value="TRANS-ACONITATE 2-METHYLTRANSFERASE"/>
    <property type="match status" value="1"/>
</dbReference>
<dbReference type="GO" id="GO:0032259">
    <property type="term" value="P:methylation"/>
    <property type="evidence" value="ECO:0007669"/>
    <property type="project" value="UniProtKB-KW"/>
</dbReference>
<protein>
    <submittedName>
        <fullName evidence="2">Methyltransferase domain-containing protein</fullName>
    </submittedName>
</protein>
<dbReference type="CDD" id="cd02440">
    <property type="entry name" value="AdoMet_MTases"/>
    <property type="match status" value="1"/>
</dbReference>
<reference evidence="2 3" key="1">
    <citation type="submission" date="2020-12" db="EMBL/GenBank/DDBJ databases">
        <authorList>
            <person name="Awala S.I."/>
            <person name="Gwak J.-H."/>
            <person name="Kim S.-J."/>
            <person name="Rhee S.-K."/>
        </authorList>
    </citation>
    <scope>NUCLEOTIDE SEQUENCE [LARGE SCALE GENOMIC DNA]</scope>
    <source>
        <strain evidence="2 3">IT5</strain>
    </source>
</reference>